<evidence type="ECO:0000256" key="2">
    <source>
        <dbReference type="ARBA" id="ARBA00007441"/>
    </source>
</evidence>
<evidence type="ECO:0000256" key="3">
    <source>
        <dbReference type="ARBA" id="ARBA00022576"/>
    </source>
</evidence>
<evidence type="ECO:0000313" key="8">
    <source>
        <dbReference type="EMBL" id="NYD84802.1"/>
    </source>
</evidence>
<evidence type="ECO:0000256" key="4">
    <source>
        <dbReference type="ARBA" id="ARBA00022679"/>
    </source>
</evidence>
<evidence type="ECO:0000256" key="5">
    <source>
        <dbReference type="ARBA" id="ARBA00022898"/>
    </source>
</evidence>
<dbReference type="EMBL" id="BONN01000002">
    <property type="protein sequence ID" value="GIG31870.1"/>
    <property type="molecule type" value="Genomic_DNA"/>
</dbReference>
<protein>
    <submittedName>
        <fullName evidence="7 8">Aminotransferase</fullName>
        <ecNumber evidence="8">2.6.1.1</ecNumber>
    </submittedName>
</protein>
<dbReference type="InterPro" id="IPR015421">
    <property type="entry name" value="PyrdxlP-dep_Trfase_major"/>
</dbReference>
<keyword evidence="3 8" id="KW-0032">Aminotransferase</keyword>
<evidence type="ECO:0000313" key="9">
    <source>
        <dbReference type="Proteomes" id="UP000577956"/>
    </source>
</evidence>
<sequence>MPRLAPHVATVPGSGIRRVTELAWATPGAIVLSVGEPDLPTPAHVLAAATDALARDDTRYSANAGIAPLREALGARLAQRFGLDVPARRVWVTAGGSQALHLALSLTVAAGDEVLVPDPGYPPFVMATHLVQGRPVPYALRAADGFLPDPDRIERLVTDRTRVLVLNTPSNPLGTVLPEALTAELVDLARRHDLWVLADECYEAFTFDRPHVPAARFDEERVLTLHTFSKTWAMTGLRVGALVVPDAVLPVMASVQEAIVSCVNTPAQHGAVAALLGPQDEVEAAARTYRAHRDLAAGLLDAHGVPYLHADGGIYLWADVSDRTGGDVDAWARRLVAEHGVAVAPGSAFGAEGEGWVRISLTATADDLRTGLSRLAGA</sequence>
<dbReference type="PANTHER" id="PTHR46383">
    <property type="entry name" value="ASPARTATE AMINOTRANSFERASE"/>
    <property type="match status" value="1"/>
</dbReference>
<keyword evidence="5" id="KW-0663">Pyridoxal phosphate</keyword>
<dbReference type="CDD" id="cd00609">
    <property type="entry name" value="AAT_like"/>
    <property type="match status" value="1"/>
</dbReference>
<dbReference type="GO" id="GO:0004069">
    <property type="term" value="F:L-aspartate:2-oxoglutarate aminotransferase activity"/>
    <property type="evidence" value="ECO:0007669"/>
    <property type="project" value="UniProtKB-EC"/>
</dbReference>
<dbReference type="AlphaFoldDB" id="A0A7Y9FD36"/>
<dbReference type="GO" id="GO:0030170">
    <property type="term" value="F:pyridoxal phosphate binding"/>
    <property type="evidence" value="ECO:0007669"/>
    <property type="project" value="InterPro"/>
</dbReference>
<proteinExistence type="inferred from homology"/>
<feature type="domain" description="Aminotransferase class I/classII large" evidence="6">
    <location>
        <begin position="30"/>
        <end position="375"/>
    </location>
</feature>
<dbReference type="Proteomes" id="UP000618382">
    <property type="component" value="Unassembled WGS sequence"/>
</dbReference>
<dbReference type="RefSeq" id="WP_179625296.1">
    <property type="nucleotide sequence ID" value="NZ_BAABFI010000003.1"/>
</dbReference>
<evidence type="ECO:0000313" key="10">
    <source>
        <dbReference type="Proteomes" id="UP000618382"/>
    </source>
</evidence>
<dbReference type="InterPro" id="IPR050596">
    <property type="entry name" value="AspAT/PAT-like"/>
</dbReference>
<name>A0A7Y9FD36_9CELL</name>
<dbReference type="GO" id="GO:0006520">
    <property type="term" value="P:amino acid metabolic process"/>
    <property type="evidence" value="ECO:0007669"/>
    <property type="project" value="InterPro"/>
</dbReference>
<dbReference type="EMBL" id="JACCBK010000001">
    <property type="protein sequence ID" value="NYD84802.1"/>
    <property type="molecule type" value="Genomic_DNA"/>
</dbReference>
<dbReference type="PANTHER" id="PTHR46383:SF1">
    <property type="entry name" value="ASPARTATE AMINOTRANSFERASE"/>
    <property type="match status" value="1"/>
</dbReference>
<dbReference type="InterPro" id="IPR004839">
    <property type="entry name" value="Aminotransferase_I/II_large"/>
</dbReference>
<dbReference type="Proteomes" id="UP000577956">
    <property type="component" value="Unassembled WGS sequence"/>
</dbReference>
<evidence type="ECO:0000313" key="7">
    <source>
        <dbReference type="EMBL" id="GIG31870.1"/>
    </source>
</evidence>
<comment type="similarity">
    <text evidence="2">Belongs to the class-I pyridoxal-phosphate-dependent aminotransferase family.</text>
</comment>
<dbReference type="InterPro" id="IPR015424">
    <property type="entry name" value="PyrdxlP-dep_Trfase"/>
</dbReference>
<gene>
    <name evidence="7" type="primary">aspC_2</name>
    <name evidence="8" type="ORF">BKA21_000351</name>
    <name evidence="7" type="ORF">Col01nite_10290</name>
</gene>
<dbReference type="EC" id="2.6.1.1" evidence="8"/>
<evidence type="ECO:0000256" key="1">
    <source>
        <dbReference type="ARBA" id="ARBA00001933"/>
    </source>
</evidence>
<comment type="caution">
    <text evidence="8">The sequence shown here is derived from an EMBL/GenBank/DDBJ whole genome shotgun (WGS) entry which is preliminary data.</text>
</comment>
<accession>A0A7Y9FD36</accession>
<dbReference type="Pfam" id="PF00155">
    <property type="entry name" value="Aminotran_1_2"/>
    <property type="match status" value="1"/>
</dbReference>
<dbReference type="Gene3D" id="3.40.640.10">
    <property type="entry name" value="Type I PLP-dependent aspartate aminotransferase-like (Major domain)"/>
    <property type="match status" value="1"/>
</dbReference>
<comment type="cofactor">
    <cofactor evidence="1">
        <name>pyridoxal 5'-phosphate</name>
        <dbReference type="ChEBI" id="CHEBI:597326"/>
    </cofactor>
</comment>
<dbReference type="SUPFAM" id="SSF53383">
    <property type="entry name" value="PLP-dependent transferases"/>
    <property type="match status" value="1"/>
</dbReference>
<keyword evidence="10" id="KW-1185">Reference proteome</keyword>
<keyword evidence="4 8" id="KW-0808">Transferase</keyword>
<reference evidence="8 9" key="1">
    <citation type="submission" date="2020-07" db="EMBL/GenBank/DDBJ databases">
        <title>Sequencing the genomes of 1000 actinobacteria strains.</title>
        <authorList>
            <person name="Klenk H.-P."/>
        </authorList>
    </citation>
    <scope>NUCLEOTIDE SEQUENCE [LARGE SCALE GENOMIC DNA]</scope>
    <source>
        <strain evidence="8 9">DSM 24482</strain>
    </source>
</reference>
<evidence type="ECO:0000259" key="6">
    <source>
        <dbReference type="Pfam" id="PF00155"/>
    </source>
</evidence>
<reference evidence="7 10" key="2">
    <citation type="submission" date="2021-01" db="EMBL/GenBank/DDBJ databases">
        <title>Whole genome shotgun sequence of Cellulomonas oligotrophica NBRC 109435.</title>
        <authorList>
            <person name="Komaki H."/>
            <person name="Tamura T."/>
        </authorList>
    </citation>
    <scope>NUCLEOTIDE SEQUENCE [LARGE SCALE GENOMIC DNA]</scope>
    <source>
        <strain evidence="7 10">NBRC 109435</strain>
    </source>
</reference>
<organism evidence="8 9">
    <name type="scientific">Cellulomonas oligotrophica</name>
    <dbReference type="NCBI Taxonomy" id="931536"/>
    <lineage>
        <taxon>Bacteria</taxon>
        <taxon>Bacillati</taxon>
        <taxon>Actinomycetota</taxon>
        <taxon>Actinomycetes</taxon>
        <taxon>Micrococcales</taxon>
        <taxon>Cellulomonadaceae</taxon>
        <taxon>Cellulomonas</taxon>
    </lineage>
</organism>